<dbReference type="SMART" id="SM00875">
    <property type="entry name" value="BACK"/>
    <property type="match status" value="1"/>
</dbReference>
<dbReference type="Pfam" id="PF00651">
    <property type="entry name" value="BTB"/>
    <property type="match status" value="1"/>
</dbReference>
<dbReference type="Pfam" id="PF23651">
    <property type="entry name" value="TRAF_BTBD17"/>
    <property type="match status" value="1"/>
</dbReference>
<dbReference type="InterPro" id="IPR051481">
    <property type="entry name" value="BTB-POZ/Galectin-3-binding"/>
</dbReference>
<comment type="caution">
    <text evidence="2">The sequence shown here is derived from an EMBL/GenBank/DDBJ whole genome shotgun (WGS) entry which is preliminary data.</text>
</comment>
<sequence>MESAGAEILISNYSGLSCRLLNLLTSSDLCDVQLQVGEYRFDTHKLILCASSDVFKTMLTNQKWTEAHKQSVVLVEEPVCEPVFDRFVNYIYSGQLYISHSTVCPLLTLADKYNVREMIPLCRSYMLQSLDAPLTSSCVLQWWENANMRNDVELESAILDYIECNFNKVIQTPDFISANLDTVEKLLVSSKLAVHNEAMILYGVMVWLQSYMDCHHPPVYTVREVVWRLTRHIRWPMMTEEELKCIRECADVQRFLQTYGSFMYLPNINSRVISEASLSETNTQEASILQHLTKVIDDRNIFKYSGSTSDPFEHMISDKQGHSSSSCSKMRTDNRSWKQASVEEYEINRQMSRVYTCDYWCTALTVSNFLAFPQYATQTFFFSTPWTGYRHDDGHTLDWEVELCPKGVHFPPAILIGLERDGNKLVDESYIRTVRLSLMSRSPQELPLKVEVNVLVRANSLSEPQRSFVERCHRRTCIFDSKHQRYNLDDIVPYEKFATYLRPDGLTPQVYLAPTVAFTVYIVIRPLPLYYSK</sequence>
<evidence type="ECO:0000313" key="2">
    <source>
        <dbReference type="EMBL" id="CAG5129157.1"/>
    </source>
</evidence>
<evidence type="ECO:0000259" key="1">
    <source>
        <dbReference type="PROSITE" id="PS50097"/>
    </source>
</evidence>
<evidence type="ECO:0000313" key="3">
    <source>
        <dbReference type="Proteomes" id="UP000678393"/>
    </source>
</evidence>
<keyword evidence="3" id="KW-1185">Reference proteome</keyword>
<dbReference type="InterPro" id="IPR000210">
    <property type="entry name" value="BTB/POZ_dom"/>
</dbReference>
<organism evidence="2 3">
    <name type="scientific">Candidula unifasciata</name>
    <dbReference type="NCBI Taxonomy" id="100452"/>
    <lineage>
        <taxon>Eukaryota</taxon>
        <taxon>Metazoa</taxon>
        <taxon>Spiralia</taxon>
        <taxon>Lophotrochozoa</taxon>
        <taxon>Mollusca</taxon>
        <taxon>Gastropoda</taxon>
        <taxon>Heterobranchia</taxon>
        <taxon>Euthyneura</taxon>
        <taxon>Panpulmonata</taxon>
        <taxon>Eupulmonata</taxon>
        <taxon>Stylommatophora</taxon>
        <taxon>Helicina</taxon>
        <taxon>Helicoidea</taxon>
        <taxon>Geomitridae</taxon>
        <taxon>Candidula</taxon>
    </lineage>
</organism>
<dbReference type="Gene3D" id="1.25.40.420">
    <property type="match status" value="1"/>
</dbReference>
<name>A0A8S3ZI62_9EUPU</name>
<dbReference type="InterPro" id="IPR011705">
    <property type="entry name" value="BACK"/>
</dbReference>
<dbReference type="Proteomes" id="UP000678393">
    <property type="component" value="Unassembled WGS sequence"/>
</dbReference>
<dbReference type="AlphaFoldDB" id="A0A8S3ZI62"/>
<dbReference type="CDD" id="cd18493">
    <property type="entry name" value="BACK_BTBD17"/>
    <property type="match status" value="1"/>
</dbReference>
<dbReference type="PANTHER" id="PTHR24410:SF41">
    <property type="entry name" value="HL07962P"/>
    <property type="match status" value="1"/>
</dbReference>
<dbReference type="PROSITE" id="PS50097">
    <property type="entry name" value="BTB"/>
    <property type="match status" value="1"/>
</dbReference>
<dbReference type="OrthoDB" id="2359033at2759"/>
<reference evidence="2" key="1">
    <citation type="submission" date="2021-04" db="EMBL/GenBank/DDBJ databases">
        <authorList>
            <consortium name="Molecular Ecology Group"/>
        </authorList>
    </citation>
    <scope>NUCLEOTIDE SEQUENCE</scope>
</reference>
<dbReference type="InterPro" id="IPR011333">
    <property type="entry name" value="SKP1/BTB/POZ_sf"/>
</dbReference>
<dbReference type="EMBL" id="CAJHNH020003371">
    <property type="protein sequence ID" value="CAG5129157.1"/>
    <property type="molecule type" value="Genomic_DNA"/>
</dbReference>
<dbReference type="PANTHER" id="PTHR24410">
    <property type="entry name" value="HL07962P-RELATED"/>
    <property type="match status" value="1"/>
</dbReference>
<protein>
    <recommendedName>
        <fullName evidence="1">BTB domain-containing protein</fullName>
    </recommendedName>
</protein>
<dbReference type="SMART" id="SM00225">
    <property type="entry name" value="BTB"/>
    <property type="match status" value="1"/>
</dbReference>
<dbReference type="Gene3D" id="3.30.710.10">
    <property type="entry name" value="Potassium Channel Kv1.1, Chain A"/>
    <property type="match status" value="1"/>
</dbReference>
<feature type="domain" description="BTB" evidence="1">
    <location>
        <begin position="30"/>
        <end position="100"/>
    </location>
</feature>
<dbReference type="InterPro" id="IPR056184">
    <property type="entry name" value="TRAF_BTBD17"/>
</dbReference>
<gene>
    <name evidence="2" type="ORF">CUNI_LOCUS14715</name>
</gene>
<proteinExistence type="predicted"/>
<dbReference type="Pfam" id="PF07707">
    <property type="entry name" value="BACK"/>
    <property type="match status" value="1"/>
</dbReference>
<accession>A0A8S3ZI62</accession>
<dbReference type="SUPFAM" id="SSF54695">
    <property type="entry name" value="POZ domain"/>
    <property type="match status" value="1"/>
</dbReference>